<comment type="subcellular location">
    <subcellularLocation>
        <location evidence="1">Nucleus</location>
    </subcellularLocation>
</comment>
<keyword evidence="2" id="KW-0539">Nucleus</keyword>
<accession>X6NXI0</accession>
<evidence type="ECO:0000313" key="5">
    <source>
        <dbReference type="Proteomes" id="UP000023152"/>
    </source>
</evidence>
<feature type="compositionally biased region" description="Gly residues" evidence="3">
    <location>
        <begin position="299"/>
        <end position="309"/>
    </location>
</feature>
<dbReference type="InterPro" id="IPR003888">
    <property type="entry name" value="FYrich_N"/>
</dbReference>
<dbReference type="PANTHER" id="PTHR22715">
    <property type="entry name" value="TRANSFORMING GROWTH FACTOR BETA REGULATED GENE 1"/>
    <property type="match status" value="1"/>
</dbReference>
<reference evidence="4 5" key="1">
    <citation type="journal article" date="2013" name="Curr. Biol.">
        <title>The Genome of the Foraminiferan Reticulomyxa filosa.</title>
        <authorList>
            <person name="Glockner G."/>
            <person name="Hulsmann N."/>
            <person name="Schleicher M."/>
            <person name="Noegel A.A."/>
            <person name="Eichinger L."/>
            <person name="Gallinger C."/>
            <person name="Pawlowski J."/>
            <person name="Sierra R."/>
            <person name="Euteneuer U."/>
            <person name="Pillet L."/>
            <person name="Moustafa A."/>
            <person name="Platzer M."/>
            <person name="Groth M."/>
            <person name="Szafranski K."/>
            <person name="Schliwa M."/>
        </authorList>
    </citation>
    <scope>NUCLEOTIDE SEQUENCE [LARGE SCALE GENOMIC DNA]</scope>
</reference>
<dbReference type="GO" id="GO:0005634">
    <property type="term" value="C:nucleus"/>
    <property type="evidence" value="ECO:0007669"/>
    <property type="project" value="UniProtKB-SubCell"/>
</dbReference>
<proteinExistence type="predicted"/>
<dbReference type="InterPro" id="IPR003889">
    <property type="entry name" value="FYrich_C"/>
</dbReference>
<comment type="caution">
    <text evidence="4">The sequence shown here is derived from an EMBL/GenBank/DDBJ whole genome shotgun (WGS) entry which is preliminary data.</text>
</comment>
<dbReference type="PROSITE" id="PS51542">
    <property type="entry name" value="FYRN"/>
    <property type="match status" value="1"/>
</dbReference>
<dbReference type="InterPro" id="IPR040092">
    <property type="entry name" value="TBRG1"/>
</dbReference>
<dbReference type="PANTHER" id="PTHR22715:SF0">
    <property type="entry name" value="TRANSFORMING GROWTH FACTOR BETA REGULATOR 1"/>
    <property type="match status" value="1"/>
</dbReference>
<dbReference type="AlphaFoldDB" id="X6NXI0"/>
<dbReference type="Gene3D" id="3.30.160.360">
    <property type="match status" value="1"/>
</dbReference>
<feature type="region of interest" description="Disordered" evidence="3">
    <location>
        <begin position="128"/>
        <end position="160"/>
    </location>
</feature>
<evidence type="ECO:0008006" key="6">
    <source>
        <dbReference type="Google" id="ProtNLM"/>
    </source>
</evidence>
<evidence type="ECO:0000256" key="2">
    <source>
        <dbReference type="ARBA" id="ARBA00023242"/>
    </source>
</evidence>
<evidence type="ECO:0000313" key="4">
    <source>
        <dbReference type="EMBL" id="ETO31015.1"/>
    </source>
</evidence>
<sequence length="504" mass="55685">DSWKFFEKFLQDKKPILRRLRYVGYILTHDGREPLPNAFREHTIEDIVRPFQFEPLMDANEYEQLYRAWAEVESEKFAGSSGRAKYQYQYVPLSDSARSTSVNTVEANPTNPTTTGVANNKTLVTKKKIKSVVKPTPQKNPNTKISSLKPKTTGLSSSVSKKEAQTKRNFFWYGTYGNTYGSELYGNRLYSANANIQNIATTSNNSNNNNNNNDNDNDNENNNSGGANAGKSSSVDNTYDFDAPTSMGLSKTGVGMMDIDDEDIDMTATGSGGRATGLARRISSGLQNAMIAGKKKRMSGGGGPAGGGSSKKSKFEQTVSRYLDLARNDDGTVRVPFQIRGGCTVTCLGTIVYDRTGFSTSKYIWPVGFQSTRMHPSYLDPSVRVTVDFNFFLTWVFCLEKFTSTILEGPNGAQFEVVAEDDPENPLVGGSASNVWTTIIKRVATMRADSSKRKTCTVSGPEMFGFSDAVIQALIEELPNADKCADYWKNRQSFKDKMQEFGFA</sequence>
<feature type="compositionally biased region" description="Low complexity" evidence="3">
    <location>
        <begin position="201"/>
        <end position="234"/>
    </location>
</feature>
<keyword evidence="5" id="KW-1185">Reference proteome</keyword>
<dbReference type="OrthoDB" id="285793at2759"/>
<dbReference type="Pfam" id="PF05964">
    <property type="entry name" value="FYRN"/>
    <property type="match status" value="1"/>
</dbReference>
<gene>
    <name evidence="4" type="ORF">RFI_06101</name>
</gene>
<feature type="compositionally biased region" description="Polar residues" evidence="3">
    <location>
        <begin position="137"/>
        <end position="159"/>
    </location>
</feature>
<dbReference type="GO" id="GO:0051726">
    <property type="term" value="P:regulation of cell cycle"/>
    <property type="evidence" value="ECO:0007669"/>
    <property type="project" value="TreeGrafter"/>
</dbReference>
<dbReference type="Pfam" id="PF05965">
    <property type="entry name" value="FYRC"/>
    <property type="match status" value="1"/>
</dbReference>
<feature type="region of interest" description="Disordered" evidence="3">
    <location>
        <begin position="293"/>
        <end position="314"/>
    </location>
</feature>
<feature type="non-terminal residue" evidence="4">
    <location>
        <position position="1"/>
    </location>
</feature>
<dbReference type="SMART" id="SM00542">
    <property type="entry name" value="FYRC"/>
    <property type="match status" value="1"/>
</dbReference>
<feature type="region of interest" description="Disordered" evidence="3">
    <location>
        <begin position="201"/>
        <end position="244"/>
    </location>
</feature>
<protein>
    <recommendedName>
        <fullName evidence="6">FYR N-terminal domain-containing protein</fullName>
    </recommendedName>
</protein>
<evidence type="ECO:0000256" key="3">
    <source>
        <dbReference type="SAM" id="MobiDB-lite"/>
    </source>
</evidence>
<organism evidence="4 5">
    <name type="scientific">Reticulomyxa filosa</name>
    <dbReference type="NCBI Taxonomy" id="46433"/>
    <lineage>
        <taxon>Eukaryota</taxon>
        <taxon>Sar</taxon>
        <taxon>Rhizaria</taxon>
        <taxon>Retaria</taxon>
        <taxon>Foraminifera</taxon>
        <taxon>Monothalamids</taxon>
        <taxon>Reticulomyxidae</taxon>
        <taxon>Reticulomyxa</taxon>
    </lineage>
</organism>
<evidence type="ECO:0000256" key="1">
    <source>
        <dbReference type="ARBA" id="ARBA00004123"/>
    </source>
</evidence>
<dbReference type="EMBL" id="ASPP01005180">
    <property type="protein sequence ID" value="ETO31015.1"/>
    <property type="molecule type" value="Genomic_DNA"/>
</dbReference>
<dbReference type="Proteomes" id="UP000023152">
    <property type="component" value="Unassembled WGS sequence"/>
</dbReference>
<dbReference type="PROSITE" id="PS51543">
    <property type="entry name" value="FYRC"/>
    <property type="match status" value="1"/>
</dbReference>
<name>X6NXI0_RETFI</name>